<comment type="similarity">
    <text evidence="2">Belongs to the peptidase S54 family.</text>
</comment>
<proteinExistence type="inferred from homology"/>
<dbReference type="InterPro" id="IPR022764">
    <property type="entry name" value="Peptidase_S54_rhomboid_dom"/>
</dbReference>
<dbReference type="Gene3D" id="1.20.1540.10">
    <property type="entry name" value="Rhomboid-like"/>
    <property type="match status" value="1"/>
</dbReference>
<sequence>MLIIPVSDGPQRRFPCLTIFLIMLNIGIFIYFQHSEQQKYMQAVSWARSSGLLEIELEAYQEYLQRRHAAIPDFLYDTKKPAAIFQHLIQDDQFQSALRQQILIPPADPRFADWSPKRKIFEERLNQSLSYRFGYSPARKKYLGIATYMFIHHDIIPLVGNMVFLWFVGSWIEIGIGRILYLGIYLITGAFSGLAFGFIHPLSQGPLLGATGAIAGLMGTYLLVYGDKRSNALCSLGFCSRRTTVFGWFLFPFWVSKEVYLVANFPDTQAVAALIGGLLAGISIGLIFRTNEKKQAGREENPPKPQEATSPAATQSIPLLLKQDLQASNNLSDKEAADLREKILVALQKEPNNPNELARLFHLDKRNPESDQFHKTAGKLLRQLAAPETYQDLYTYFKEYKEVSRIPRLQPSVMLALAEIHIRSGETARAARFLLLLLKQRPQYPGLPSCLFRLGSAYRKQGKEERAKKCFQLICKQYPRTIISQQAEEMLTSPYSIAVR</sequence>
<dbReference type="GO" id="GO:0006508">
    <property type="term" value="P:proteolysis"/>
    <property type="evidence" value="ECO:0007669"/>
    <property type="project" value="UniProtKB-KW"/>
</dbReference>
<dbReference type="PANTHER" id="PTHR43731">
    <property type="entry name" value="RHOMBOID PROTEASE"/>
    <property type="match status" value="1"/>
</dbReference>
<dbReference type="InterPro" id="IPR019734">
    <property type="entry name" value="TPR_rpt"/>
</dbReference>
<dbReference type="InterPro" id="IPR011990">
    <property type="entry name" value="TPR-like_helical_dom_sf"/>
</dbReference>
<dbReference type="AlphaFoldDB" id="A0A3S3SKS3"/>
<evidence type="ECO:0000256" key="6">
    <source>
        <dbReference type="ARBA" id="ARBA00023136"/>
    </source>
</evidence>
<evidence type="ECO:0000256" key="7">
    <source>
        <dbReference type="SAM" id="MobiDB-lite"/>
    </source>
</evidence>
<dbReference type="GO" id="GO:0016020">
    <property type="term" value="C:membrane"/>
    <property type="evidence" value="ECO:0007669"/>
    <property type="project" value="UniProtKB-SubCell"/>
</dbReference>
<dbReference type="InterPro" id="IPR035952">
    <property type="entry name" value="Rhomboid-like_sf"/>
</dbReference>
<dbReference type="SUPFAM" id="SSF48452">
    <property type="entry name" value="TPR-like"/>
    <property type="match status" value="1"/>
</dbReference>
<dbReference type="SMART" id="SM00028">
    <property type="entry name" value="TPR"/>
    <property type="match status" value="2"/>
</dbReference>
<reference evidence="10 11" key="1">
    <citation type="submission" date="2017-01" db="EMBL/GenBank/DDBJ databases">
        <title>The cable genome- insights into the physiology and evolution of filamentous bacteria capable of sulfide oxidation via long distance electron transfer.</title>
        <authorList>
            <person name="Schreiber L."/>
            <person name="Bjerg J.T."/>
            <person name="Boggild A."/>
            <person name="Van De Vossenberg J."/>
            <person name="Meysman F."/>
            <person name="Nielsen L.P."/>
            <person name="Schramm A."/>
            <person name="Kjeldsen K.U."/>
        </authorList>
    </citation>
    <scope>NUCLEOTIDE SEQUENCE [LARGE SCALE GENOMIC DNA]</scope>
    <source>
        <strain evidence="10">MCF</strain>
    </source>
</reference>
<evidence type="ECO:0000256" key="8">
    <source>
        <dbReference type="SAM" id="Phobius"/>
    </source>
</evidence>
<comment type="caution">
    <text evidence="10">The sequence shown here is derived from an EMBL/GenBank/DDBJ whole genome shotgun (WGS) entry which is preliminary data.</text>
</comment>
<gene>
    <name evidence="10" type="ORF">H206_01263</name>
</gene>
<keyword evidence="6 8" id="KW-0472">Membrane</keyword>
<feature type="domain" description="Peptidase S54 rhomboid" evidence="9">
    <location>
        <begin position="141"/>
        <end position="289"/>
    </location>
</feature>
<feature type="transmembrane region" description="Helical" evidence="8">
    <location>
        <begin position="205"/>
        <end position="224"/>
    </location>
</feature>
<keyword evidence="5 8" id="KW-1133">Transmembrane helix</keyword>
<dbReference type="GO" id="GO:0004252">
    <property type="term" value="F:serine-type endopeptidase activity"/>
    <property type="evidence" value="ECO:0007669"/>
    <property type="project" value="InterPro"/>
</dbReference>
<feature type="transmembrane region" description="Helical" evidence="8">
    <location>
        <begin position="269"/>
        <end position="288"/>
    </location>
</feature>
<keyword evidence="10" id="KW-0645">Protease</keyword>
<evidence type="ECO:0000256" key="3">
    <source>
        <dbReference type="ARBA" id="ARBA00022692"/>
    </source>
</evidence>
<evidence type="ECO:0000256" key="1">
    <source>
        <dbReference type="ARBA" id="ARBA00004141"/>
    </source>
</evidence>
<feature type="transmembrane region" description="Helical" evidence="8">
    <location>
        <begin position="12"/>
        <end position="32"/>
    </location>
</feature>
<evidence type="ECO:0000313" key="11">
    <source>
        <dbReference type="Proteomes" id="UP000287853"/>
    </source>
</evidence>
<evidence type="ECO:0000256" key="4">
    <source>
        <dbReference type="ARBA" id="ARBA00022801"/>
    </source>
</evidence>
<protein>
    <submittedName>
        <fullName evidence="10">Membrane associated serine protease, rhomboid family</fullName>
    </submittedName>
</protein>
<keyword evidence="11" id="KW-1185">Reference proteome</keyword>
<dbReference type="EMBL" id="MTKO01000086">
    <property type="protein sequence ID" value="RWX44884.1"/>
    <property type="molecule type" value="Genomic_DNA"/>
</dbReference>
<dbReference type="PANTHER" id="PTHR43731:SF14">
    <property type="entry name" value="PRESENILIN-ASSOCIATED RHOMBOID-LIKE PROTEIN, MITOCHONDRIAL"/>
    <property type="match status" value="1"/>
</dbReference>
<dbReference type="Gene3D" id="1.25.40.10">
    <property type="entry name" value="Tetratricopeptide repeat domain"/>
    <property type="match status" value="1"/>
</dbReference>
<comment type="subcellular location">
    <subcellularLocation>
        <location evidence="1">Membrane</location>
        <topology evidence="1">Multi-pass membrane protein</topology>
    </subcellularLocation>
</comment>
<organism evidence="10 11">
    <name type="scientific">Candidatus Electrothrix aarhusensis</name>
    <dbReference type="NCBI Taxonomy" id="1859131"/>
    <lineage>
        <taxon>Bacteria</taxon>
        <taxon>Pseudomonadati</taxon>
        <taxon>Thermodesulfobacteriota</taxon>
        <taxon>Desulfobulbia</taxon>
        <taxon>Desulfobulbales</taxon>
        <taxon>Desulfobulbaceae</taxon>
        <taxon>Candidatus Electrothrix</taxon>
    </lineage>
</organism>
<evidence type="ECO:0000259" key="9">
    <source>
        <dbReference type="Pfam" id="PF01694"/>
    </source>
</evidence>
<dbReference type="InterPro" id="IPR050925">
    <property type="entry name" value="Rhomboid_protease_S54"/>
</dbReference>
<keyword evidence="3 8" id="KW-0812">Transmembrane</keyword>
<feature type="region of interest" description="Disordered" evidence="7">
    <location>
        <begin position="293"/>
        <end position="313"/>
    </location>
</feature>
<evidence type="ECO:0000256" key="5">
    <source>
        <dbReference type="ARBA" id="ARBA00022989"/>
    </source>
</evidence>
<dbReference type="Pfam" id="PF13174">
    <property type="entry name" value="TPR_6"/>
    <property type="match status" value="1"/>
</dbReference>
<dbReference type="SUPFAM" id="SSF144091">
    <property type="entry name" value="Rhomboid-like"/>
    <property type="match status" value="1"/>
</dbReference>
<feature type="compositionally biased region" description="Basic and acidic residues" evidence="7">
    <location>
        <begin position="293"/>
        <end position="302"/>
    </location>
</feature>
<accession>A0A3S3SKS3</accession>
<evidence type="ECO:0000256" key="2">
    <source>
        <dbReference type="ARBA" id="ARBA00009045"/>
    </source>
</evidence>
<feature type="transmembrane region" description="Helical" evidence="8">
    <location>
        <begin position="179"/>
        <end position="199"/>
    </location>
</feature>
<dbReference type="Pfam" id="PF01694">
    <property type="entry name" value="Rhomboid"/>
    <property type="match status" value="1"/>
</dbReference>
<evidence type="ECO:0000313" key="10">
    <source>
        <dbReference type="EMBL" id="RWX44884.1"/>
    </source>
</evidence>
<dbReference type="Proteomes" id="UP000287853">
    <property type="component" value="Unassembled WGS sequence"/>
</dbReference>
<name>A0A3S3SKS3_9BACT</name>
<keyword evidence="4" id="KW-0378">Hydrolase</keyword>
<feature type="transmembrane region" description="Helical" evidence="8">
    <location>
        <begin position="145"/>
        <end position="167"/>
    </location>
</feature>